<sequence>MHKKTTDSIGSNKPTKEDAIEEAQLRIPKLLPTPASGESFPQDQSLPLLEVTTSQDDCLTSRPTGGCGAQLIACVPGMQEFSEERGKARGCHALNGLLGDHLTQFRGFECEYKPVGKSPRGRGRLACSPSVLFGYLRCENASKLSVNLYFFKIPF</sequence>
<accession>A0A3S5AR74</accession>
<reference evidence="1" key="1">
    <citation type="submission" date="2018-11" db="EMBL/GenBank/DDBJ databases">
        <authorList>
            <consortium name="Pathogen Informatics"/>
        </authorList>
    </citation>
    <scope>NUCLEOTIDE SEQUENCE</scope>
</reference>
<keyword evidence="2" id="KW-1185">Reference proteome</keyword>
<comment type="caution">
    <text evidence="1">The sequence shown here is derived from an EMBL/GenBank/DDBJ whole genome shotgun (WGS) entry which is preliminary data.</text>
</comment>
<proteinExistence type="predicted"/>
<evidence type="ECO:0000313" key="2">
    <source>
        <dbReference type="Proteomes" id="UP000784294"/>
    </source>
</evidence>
<protein>
    <submittedName>
        <fullName evidence="1">Uncharacterized protein</fullName>
    </submittedName>
</protein>
<organism evidence="1 2">
    <name type="scientific">Protopolystoma xenopodis</name>
    <dbReference type="NCBI Taxonomy" id="117903"/>
    <lineage>
        <taxon>Eukaryota</taxon>
        <taxon>Metazoa</taxon>
        <taxon>Spiralia</taxon>
        <taxon>Lophotrochozoa</taxon>
        <taxon>Platyhelminthes</taxon>
        <taxon>Monogenea</taxon>
        <taxon>Polyopisthocotylea</taxon>
        <taxon>Polystomatidea</taxon>
        <taxon>Polystomatidae</taxon>
        <taxon>Protopolystoma</taxon>
    </lineage>
</organism>
<dbReference type="Proteomes" id="UP000784294">
    <property type="component" value="Unassembled WGS sequence"/>
</dbReference>
<name>A0A3S5AR74_9PLAT</name>
<evidence type="ECO:0000313" key="1">
    <source>
        <dbReference type="EMBL" id="VEL23063.1"/>
    </source>
</evidence>
<dbReference type="AlphaFoldDB" id="A0A3S5AR74"/>
<dbReference type="EMBL" id="CAAALY010059813">
    <property type="protein sequence ID" value="VEL23063.1"/>
    <property type="molecule type" value="Genomic_DNA"/>
</dbReference>
<gene>
    <name evidence="1" type="ORF">PXEA_LOCUS16503</name>
</gene>